<evidence type="ECO:0000256" key="1">
    <source>
        <dbReference type="SAM" id="MobiDB-lite"/>
    </source>
</evidence>
<evidence type="ECO:0000313" key="3">
    <source>
        <dbReference type="Proteomes" id="UP001295684"/>
    </source>
</evidence>
<sequence>MKGSDNKLNSDLTELFSTPKPKRKTRSQNKKIKDSSLEPQSFLHEYLHLKIPTRVKKCKNRPKFPITEIGTLAEVPNEAITTRIKNSNSDYLNNKRLVNHLHLKMNMRRLEKESKINPKINESYFKMKKTNIFHPNSITIPNKGYKSDANHKSLKRREHIEAPFKCFSTKHMLTKIRDRKKGYFPKKPFMPKNVSSECSTEKGTSKRREKEIPRKSKEQFPSDSGKPNNSIYLLNCNDLSATSGDCKDFMNNNAFKTLNNYNVKSKGSEVKLKNTYEVEDTRAPKKSVLNPNGLNFKPNINDDEQPKPLNNISEEDRKNRLEQISDQTQTYFNIFLEPSQSNHREKFPILCNKNDDRVARTSLGYSNKSNFNKNRGSTGYGFIKGNKNVKVSTKMNEYFKKSVPAKRKMINRKPLCIPEFHKDSFSIVPCKTPSSQNNISLSSVSLKLDKINAIKRPRVHLMGKKISIQSVPHNFESRC</sequence>
<protein>
    <submittedName>
        <fullName evidence="2">Uncharacterized protein</fullName>
    </submittedName>
</protein>
<dbReference type="AlphaFoldDB" id="A0AAD1Y0U1"/>
<dbReference type="Proteomes" id="UP001295684">
    <property type="component" value="Unassembled WGS sequence"/>
</dbReference>
<comment type="caution">
    <text evidence="2">The sequence shown here is derived from an EMBL/GenBank/DDBJ whole genome shotgun (WGS) entry which is preliminary data.</text>
</comment>
<reference evidence="2" key="1">
    <citation type="submission" date="2023-07" db="EMBL/GenBank/DDBJ databases">
        <authorList>
            <consortium name="AG Swart"/>
            <person name="Singh M."/>
            <person name="Singh A."/>
            <person name="Seah K."/>
            <person name="Emmerich C."/>
        </authorList>
    </citation>
    <scope>NUCLEOTIDE SEQUENCE</scope>
    <source>
        <strain evidence="2">DP1</strain>
    </source>
</reference>
<evidence type="ECO:0000313" key="2">
    <source>
        <dbReference type="EMBL" id="CAI2381287.1"/>
    </source>
</evidence>
<organism evidence="2 3">
    <name type="scientific">Euplotes crassus</name>
    <dbReference type="NCBI Taxonomy" id="5936"/>
    <lineage>
        <taxon>Eukaryota</taxon>
        <taxon>Sar</taxon>
        <taxon>Alveolata</taxon>
        <taxon>Ciliophora</taxon>
        <taxon>Intramacronucleata</taxon>
        <taxon>Spirotrichea</taxon>
        <taxon>Hypotrichia</taxon>
        <taxon>Euplotida</taxon>
        <taxon>Euplotidae</taxon>
        <taxon>Moneuplotes</taxon>
    </lineage>
</organism>
<proteinExistence type="predicted"/>
<accession>A0AAD1Y0U1</accession>
<gene>
    <name evidence="2" type="ORF">ECRASSUSDP1_LOCUS22739</name>
</gene>
<feature type="region of interest" description="Disordered" evidence="1">
    <location>
        <begin position="182"/>
        <end position="227"/>
    </location>
</feature>
<dbReference type="EMBL" id="CAMPGE010023334">
    <property type="protein sequence ID" value="CAI2381287.1"/>
    <property type="molecule type" value="Genomic_DNA"/>
</dbReference>
<feature type="compositionally biased region" description="Basic residues" evidence="1">
    <location>
        <begin position="20"/>
        <end position="30"/>
    </location>
</feature>
<feature type="region of interest" description="Disordered" evidence="1">
    <location>
        <begin position="285"/>
        <end position="316"/>
    </location>
</feature>
<name>A0AAD1Y0U1_EUPCR</name>
<keyword evidence="3" id="KW-1185">Reference proteome</keyword>
<feature type="compositionally biased region" description="Basic and acidic residues" evidence="1">
    <location>
        <begin position="199"/>
        <end position="220"/>
    </location>
</feature>
<feature type="compositionally biased region" description="Polar residues" evidence="1">
    <location>
        <begin position="1"/>
        <end position="16"/>
    </location>
</feature>
<feature type="region of interest" description="Disordered" evidence="1">
    <location>
        <begin position="1"/>
        <end position="35"/>
    </location>
</feature>